<feature type="compositionally biased region" description="Basic and acidic residues" evidence="2">
    <location>
        <begin position="374"/>
        <end position="394"/>
    </location>
</feature>
<dbReference type="InterPro" id="IPR055470">
    <property type="entry name" value="DUF7042"/>
</dbReference>
<gene>
    <name evidence="5" type="ORF">CGI_10026354</name>
</gene>
<sequence length="454" mass="52312">MLDQLSDAGNERIKIYLKDDKKVVNVISDFCDASSATDLTNHIMVKEGGIEEAKITCPSQLQMNWNYTYDTGSGNVCDDAYLDVCTNTGVLDFDYTKCTQTQAYSTSGELYCLHSTTVGSYTYLYVYNTDTTTDESTTYRFTCYIISSDSNNVFMSQNPQDCPPNGNSTYADSNGALVVLSSLSVCPTEETYSATVAIVLGLLAFLIVIAIVIALVYYCYKRKKRLEAEALKKKEEEDRLERIERERKERIRMEKAALTPTLDLGLPDDSVYDITRLFYEDEEPVTPTKVETDLNERLIDRDNEAFKNDEFMDEYKLRQMMDSEDWIDARRRKDDVEEFEVAEPRSKSAMKRLKELAREKISKTKNKFLQNKDSITEGDKLPENEKDIPQKPEEVIYSDPDSDEFDFFSQAGWKKRKNTMNLDGEWESKKKKKKKKKKVKLKIKVNIKLNMLHL</sequence>
<dbReference type="HOGENOM" id="CLU_603065_0_0_1"/>
<reference evidence="5" key="1">
    <citation type="journal article" date="2012" name="Nature">
        <title>The oyster genome reveals stress adaptation and complexity of shell formation.</title>
        <authorList>
            <person name="Zhang G."/>
            <person name="Fang X."/>
            <person name="Guo X."/>
            <person name="Li L."/>
            <person name="Luo R."/>
            <person name="Xu F."/>
            <person name="Yang P."/>
            <person name="Zhang L."/>
            <person name="Wang X."/>
            <person name="Qi H."/>
            <person name="Xiong Z."/>
            <person name="Que H."/>
            <person name="Xie Y."/>
            <person name="Holland P.W."/>
            <person name="Paps J."/>
            <person name="Zhu Y."/>
            <person name="Wu F."/>
            <person name="Chen Y."/>
            <person name="Wang J."/>
            <person name="Peng C."/>
            <person name="Meng J."/>
            <person name="Yang L."/>
            <person name="Liu J."/>
            <person name="Wen B."/>
            <person name="Zhang N."/>
            <person name="Huang Z."/>
            <person name="Zhu Q."/>
            <person name="Feng Y."/>
            <person name="Mount A."/>
            <person name="Hedgecock D."/>
            <person name="Xu Z."/>
            <person name="Liu Y."/>
            <person name="Domazet-Loso T."/>
            <person name="Du Y."/>
            <person name="Sun X."/>
            <person name="Zhang S."/>
            <person name="Liu B."/>
            <person name="Cheng P."/>
            <person name="Jiang X."/>
            <person name="Li J."/>
            <person name="Fan D."/>
            <person name="Wang W."/>
            <person name="Fu W."/>
            <person name="Wang T."/>
            <person name="Wang B."/>
            <person name="Zhang J."/>
            <person name="Peng Z."/>
            <person name="Li Y."/>
            <person name="Li N."/>
            <person name="Wang J."/>
            <person name="Chen M."/>
            <person name="He Y."/>
            <person name="Tan F."/>
            <person name="Song X."/>
            <person name="Zheng Q."/>
            <person name="Huang R."/>
            <person name="Yang H."/>
            <person name="Du X."/>
            <person name="Chen L."/>
            <person name="Yang M."/>
            <person name="Gaffney P.M."/>
            <person name="Wang S."/>
            <person name="Luo L."/>
            <person name="She Z."/>
            <person name="Ming Y."/>
            <person name="Huang W."/>
            <person name="Zhang S."/>
            <person name="Huang B."/>
            <person name="Zhang Y."/>
            <person name="Qu T."/>
            <person name="Ni P."/>
            <person name="Miao G."/>
            <person name="Wang J."/>
            <person name="Wang Q."/>
            <person name="Steinberg C.E."/>
            <person name="Wang H."/>
            <person name="Li N."/>
            <person name="Qian L."/>
            <person name="Zhang G."/>
            <person name="Li Y."/>
            <person name="Yang H."/>
            <person name="Liu X."/>
            <person name="Wang J."/>
            <person name="Yin Y."/>
            <person name="Wang J."/>
        </authorList>
    </citation>
    <scope>NUCLEOTIDE SEQUENCE [LARGE SCALE GENOMIC DNA]</scope>
    <source>
        <strain evidence="5">05x7-T-G4-1.051#20</strain>
    </source>
</reference>
<accession>K1QRP8</accession>
<protein>
    <recommendedName>
        <fullName evidence="4">DUF7042 domain-containing protein</fullName>
    </recommendedName>
</protein>
<evidence type="ECO:0000259" key="4">
    <source>
        <dbReference type="Pfam" id="PF23069"/>
    </source>
</evidence>
<proteinExistence type="predicted"/>
<keyword evidence="3" id="KW-0472">Membrane</keyword>
<keyword evidence="3" id="KW-1133">Transmembrane helix</keyword>
<dbReference type="AlphaFoldDB" id="K1QRP8"/>
<feature type="region of interest" description="Disordered" evidence="2">
    <location>
        <begin position="369"/>
        <end position="395"/>
    </location>
</feature>
<organism evidence="5">
    <name type="scientific">Magallana gigas</name>
    <name type="common">Pacific oyster</name>
    <name type="synonym">Crassostrea gigas</name>
    <dbReference type="NCBI Taxonomy" id="29159"/>
    <lineage>
        <taxon>Eukaryota</taxon>
        <taxon>Metazoa</taxon>
        <taxon>Spiralia</taxon>
        <taxon>Lophotrochozoa</taxon>
        <taxon>Mollusca</taxon>
        <taxon>Bivalvia</taxon>
        <taxon>Autobranchia</taxon>
        <taxon>Pteriomorphia</taxon>
        <taxon>Ostreida</taxon>
        <taxon>Ostreoidea</taxon>
        <taxon>Ostreidae</taxon>
        <taxon>Magallana</taxon>
    </lineage>
</organism>
<evidence type="ECO:0000256" key="1">
    <source>
        <dbReference type="SAM" id="Coils"/>
    </source>
</evidence>
<dbReference type="Pfam" id="PF23069">
    <property type="entry name" value="DUF7042"/>
    <property type="match status" value="1"/>
</dbReference>
<feature type="coiled-coil region" evidence="1">
    <location>
        <begin position="223"/>
        <end position="253"/>
    </location>
</feature>
<keyword evidence="3" id="KW-0812">Transmembrane</keyword>
<feature type="transmembrane region" description="Helical" evidence="3">
    <location>
        <begin position="192"/>
        <end position="220"/>
    </location>
</feature>
<feature type="domain" description="DUF7042" evidence="4">
    <location>
        <begin position="57"/>
        <end position="162"/>
    </location>
</feature>
<dbReference type="InParanoid" id="K1QRP8"/>
<evidence type="ECO:0000256" key="2">
    <source>
        <dbReference type="SAM" id="MobiDB-lite"/>
    </source>
</evidence>
<name>K1QRP8_MAGGI</name>
<keyword evidence="1" id="KW-0175">Coiled coil</keyword>
<evidence type="ECO:0000256" key="3">
    <source>
        <dbReference type="SAM" id="Phobius"/>
    </source>
</evidence>
<evidence type="ECO:0000313" key="5">
    <source>
        <dbReference type="EMBL" id="EKC33864.1"/>
    </source>
</evidence>
<dbReference type="EMBL" id="JH819021">
    <property type="protein sequence ID" value="EKC33864.1"/>
    <property type="molecule type" value="Genomic_DNA"/>
</dbReference>